<proteinExistence type="predicted"/>
<dbReference type="Gene3D" id="2.130.10.10">
    <property type="entry name" value="YVTN repeat-like/Quinoprotein amine dehydrogenase"/>
    <property type="match status" value="1"/>
</dbReference>
<evidence type="ECO:0000313" key="1">
    <source>
        <dbReference type="EMBL" id="OPZ93281.1"/>
    </source>
</evidence>
<organism evidence="1">
    <name type="scientific">candidate division TA06 bacterium ADurb.Bin417</name>
    <dbReference type="NCBI Taxonomy" id="1852828"/>
    <lineage>
        <taxon>Bacteria</taxon>
        <taxon>Bacteria division TA06</taxon>
    </lineage>
</organism>
<dbReference type="Proteomes" id="UP000485484">
    <property type="component" value="Unassembled WGS sequence"/>
</dbReference>
<evidence type="ECO:0008006" key="2">
    <source>
        <dbReference type="Google" id="ProtNLM"/>
    </source>
</evidence>
<sequence length="374" mass="43014">MVKAISPEGRFCFFGYYDKCGWDESGEYHLFHEVDFQDRPPAAGDRARICLLETKTGRVEVLDETPAWNFQQGAMLQWLPDRRIIYNSVRGGDFISVIHDLKSGRRSELPRPVSAVSRDGRLALSLNYARLARWRPGYGYEGVADPFEHQKWPEADGVYLVDLETGGHRLVISLAGLLELRPEPETRDSFGWVNHTLFSPDGRRFIFLNRWKSGPKERHRTRIFTANPDGSGLHDLVETQLVSHFDWKDGRELLAWMEYGGKSGFWLIDDRTGHGRFLSENIQFLDGHCSYSPDRKFILLDTYPQAGQRSLKLFDTVRDREITTGEYFSPPEITGPIRCDLHPRWGRPPNLISFDSAHEGYRRVYAADIGEYLG</sequence>
<dbReference type="EMBL" id="MWAK01000033">
    <property type="protein sequence ID" value="OPZ93281.1"/>
    <property type="molecule type" value="Genomic_DNA"/>
</dbReference>
<comment type="caution">
    <text evidence="1">The sequence shown here is derived from an EMBL/GenBank/DDBJ whole genome shotgun (WGS) entry which is preliminary data.</text>
</comment>
<accession>A0A1V5MKD4</accession>
<dbReference type="InterPro" id="IPR015943">
    <property type="entry name" value="WD40/YVTN_repeat-like_dom_sf"/>
</dbReference>
<protein>
    <recommendedName>
        <fullName evidence="2">Translocation protein TolB</fullName>
    </recommendedName>
</protein>
<dbReference type="SUPFAM" id="SSF82171">
    <property type="entry name" value="DPP6 N-terminal domain-like"/>
    <property type="match status" value="1"/>
</dbReference>
<dbReference type="AlphaFoldDB" id="A0A1V5MKD4"/>
<reference evidence="1" key="1">
    <citation type="submission" date="2017-02" db="EMBL/GenBank/DDBJ databases">
        <title>Delving into the versatile metabolic prowess of the omnipresent phylum Bacteroidetes.</title>
        <authorList>
            <person name="Nobu M.K."/>
            <person name="Mei R."/>
            <person name="Narihiro T."/>
            <person name="Kuroda K."/>
            <person name="Liu W.-T."/>
        </authorList>
    </citation>
    <scope>NUCLEOTIDE SEQUENCE</scope>
    <source>
        <strain evidence="1">ADurb.Bin417</strain>
    </source>
</reference>
<name>A0A1V5MKD4_UNCT6</name>
<gene>
    <name evidence="1" type="ORF">BWY73_00399</name>
</gene>